<reference evidence="3 4" key="1">
    <citation type="journal article" date="2019" name="Int. J. Syst. Evol. Microbiol.">
        <title>The Global Catalogue of Microorganisms (GCM) 10K type strain sequencing project: providing services to taxonomists for standard genome sequencing and annotation.</title>
        <authorList>
            <consortium name="The Broad Institute Genomics Platform"/>
            <consortium name="The Broad Institute Genome Sequencing Center for Infectious Disease"/>
            <person name="Wu L."/>
            <person name="Ma J."/>
        </authorList>
    </citation>
    <scope>NUCLEOTIDE SEQUENCE [LARGE SCALE GENOMIC DNA]</scope>
    <source>
        <strain evidence="3 4">JCM 3146</strain>
    </source>
</reference>
<dbReference type="InterPro" id="IPR003594">
    <property type="entry name" value="HATPase_dom"/>
</dbReference>
<dbReference type="Pfam" id="PF13581">
    <property type="entry name" value="HATPase_c_2"/>
    <property type="match status" value="1"/>
</dbReference>
<dbReference type="CDD" id="cd16936">
    <property type="entry name" value="HATPase_RsbW-like"/>
    <property type="match status" value="1"/>
</dbReference>
<dbReference type="PANTHER" id="PTHR35526:SF3">
    <property type="entry name" value="ANTI-SIGMA-F FACTOR RSBW"/>
    <property type="match status" value="1"/>
</dbReference>
<dbReference type="Gene3D" id="3.30.565.10">
    <property type="entry name" value="Histidine kinase-like ATPase, C-terminal domain"/>
    <property type="match status" value="1"/>
</dbReference>
<gene>
    <name evidence="3" type="ORF">GCM10010151_64880</name>
</gene>
<dbReference type="InterPro" id="IPR036890">
    <property type="entry name" value="HATPase_C_sf"/>
</dbReference>
<proteinExistence type="predicted"/>
<comment type="caution">
    <text evidence="3">The sequence shown here is derived from an EMBL/GenBank/DDBJ whole genome shotgun (WGS) entry which is preliminary data.</text>
</comment>
<keyword evidence="4" id="KW-1185">Reference proteome</keyword>
<accession>A0ABN0XJW2</accession>
<keyword evidence="1" id="KW-0723">Serine/threonine-protein kinase</keyword>
<dbReference type="InterPro" id="IPR050267">
    <property type="entry name" value="Anti-sigma-factor_SerPK"/>
</dbReference>
<organism evidence="3 4">
    <name type="scientific">Actinoallomurus spadix</name>
    <dbReference type="NCBI Taxonomy" id="79912"/>
    <lineage>
        <taxon>Bacteria</taxon>
        <taxon>Bacillati</taxon>
        <taxon>Actinomycetota</taxon>
        <taxon>Actinomycetes</taxon>
        <taxon>Streptosporangiales</taxon>
        <taxon>Thermomonosporaceae</taxon>
        <taxon>Actinoallomurus</taxon>
    </lineage>
</organism>
<dbReference type="PANTHER" id="PTHR35526">
    <property type="entry name" value="ANTI-SIGMA-F FACTOR RSBW-RELATED"/>
    <property type="match status" value="1"/>
</dbReference>
<evidence type="ECO:0000313" key="4">
    <source>
        <dbReference type="Proteomes" id="UP001501822"/>
    </source>
</evidence>
<evidence type="ECO:0000259" key="2">
    <source>
        <dbReference type="Pfam" id="PF13581"/>
    </source>
</evidence>
<evidence type="ECO:0000313" key="3">
    <source>
        <dbReference type="EMBL" id="GAA0365966.1"/>
    </source>
</evidence>
<sequence length="167" mass="17431">MTLPAAAVASDEPFTPMYWRRTFSGEPVQVGAARAFVAYLLAGFPSLDDVLLVLGELAVNAIRHTGSGRPGGTFTVAVHRDAAGVFVSVTDQGAPSEPRVQPPADAIDPIDLAECGRGLLTVTALATAWFWSGTPSSRTVHATFAVPRLRHDHTATSADPMAPGVAP</sequence>
<keyword evidence="1" id="KW-0808">Transferase</keyword>
<feature type="domain" description="Histidine kinase/HSP90-like ATPase" evidence="2">
    <location>
        <begin position="24"/>
        <end position="130"/>
    </location>
</feature>
<dbReference type="Proteomes" id="UP001501822">
    <property type="component" value="Unassembled WGS sequence"/>
</dbReference>
<evidence type="ECO:0000256" key="1">
    <source>
        <dbReference type="ARBA" id="ARBA00022527"/>
    </source>
</evidence>
<dbReference type="SUPFAM" id="SSF55874">
    <property type="entry name" value="ATPase domain of HSP90 chaperone/DNA topoisomerase II/histidine kinase"/>
    <property type="match status" value="1"/>
</dbReference>
<keyword evidence="1" id="KW-0418">Kinase</keyword>
<name>A0ABN0XJW2_9ACTN</name>
<protein>
    <recommendedName>
        <fullName evidence="2">Histidine kinase/HSP90-like ATPase domain-containing protein</fullName>
    </recommendedName>
</protein>
<dbReference type="EMBL" id="BAAABM010000066">
    <property type="protein sequence ID" value="GAA0365966.1"/>
    <property type="molecule type" value="Genomic_DNA"/>
</dbReference>